<evidence type="ECO:0000313" key="1">
    <source>
        <dbReference type="EMBL" id="TCC08422.1"/>
    </source>
</evidence>
<dbReference type="CDD" id="cd22922">
    <property type="entry name" value="HFD_Aq328-like_rpt1"/>
    <property type="match status" value="1"/>
</dbReference>
<reference evidence="1 2" key="1">
    <citation type="submission" date="2019-02" db="EMBL/GenBank/DDBJ databases">
        <title>Kribbella capetownensis sp. nov. and Kribbella speibonae sp. nov., isolated from soil.</title>
        <authorList>
            <person name="Curtis S.M."/>
            <person name="Norton I."/>
            <person name="Everest G.J."/>
            <person name="Meyers P.R."/>
        </authorList>
    </citation>
    <scope>NUCLEOTIDE SEQUENCE [LARGE SCALE GENOMIC DNA]</scope>
    <source>
        <strain evidence="1 2">KCTC 29219</strain>
    </source>
</reference>
<dbReference type="GO" id="GO:0046982">
    <property type="term" value="F:protein heterodimerization activity"/>
    <property type="evidence" value="ECO:0007669"/>
    <property type="project" value="InterPro"/>
</dbReference>
<dbReference type="Pfam" id="PF09123">
    <property type="entry name" value="DUF1931"/>
    <property type="match status" value="1"/>
</dbReference>
<dbReference type="CDD" id="cd22923">
    <property type="entry name" value="HFD_Aq328-like_rpt2"/>
    <property type="match status" value="1"/>
</dbReference>
<gene>
    <name evidence="1" type="ORF">E0H45_21295</name>
</gene>
<dbReference type="RefSeq" id="WP_131339837.1">
    <property type="nucleotide sequence ID" value="NZ_SJJZ01000002.1"/>
</dbReference>
<sequence length="149" mass="16846">MTVMAVHRFERFFRATAGLDVDKDDLKRYSEFVSDKLHDLLMIGQATAKANGRDILQPRDLPITKGLQESIHVFREVDEEIELQPILAQLTKWPPLDVTVSEETESRLPEVVGGLSVALARTIKVIDPEVKNPQTAHWADAFRIFGLLL</sequence>
<dbReference type="Gene3D" id="1.10.20.10">
    <property type="entry name" value="Histone, subunit A"/>
    <property type="match status" value="1"/>
</dbReference>
<proteinExistence type="predicted"/>
<evidence type="ECO:0000313" key="2">
    <source>
        <dbReference type="Proteomes" id="UP000292346"/>
    </source>
</evidence>
<organism evidence="1 2">
    <name type="scientific">Kribbella soli</name>
    <dbReference type="NCBI Taxonomy" id="1124743"/>
    <lineage>
        <taxon>Bacteria</taxon>
        <taxon>Bacillati</taxon>
        <taxon>Actinomycetota</taxon>
        <taxon>Actinomycetes</taxon>
        <taxon>Propionibacteriales</taxon>
        <taxon>Kribbellaceae</taxon>
        <taxon>Kribbella</taxon>
    </lineage>
</organism>
<dbReference type="Proteomes" id="UP000292346">
    <property type="component" value="Unassembled WGS sequence"/>
</dbReference>
<comment type="caution">
    <text evidence="1">The sequence shown here is derived from an EMBL/GenBank/DDBJ whole genome shotgun (WGS) entry which is preliminary data.</text>
</comment>
<dbReference type="InterPro" id="IPR009072">
    <property type="entry name" value="Histone-fold"/>
</dbReference>
<name>A0A4R0HHJ2_9ACTN</name>
<accession>A0A4R0HHJ2</accession>
<dbReference type="SUPFAM" id="SSF47113">
    <property type="entry name" value="Histone-fold"/>
    <property type="match status" value="1"/>
</dbReference>
<keyword evidence="2" id="KW-1185">Reference proteome</keyword>
<dbReference type="OrthoDB" id="14134at2"/>
<dbReference type="EMBL" id="SJJZ01000002">
    <property type="protein sequence ID" value="TCC08422.1"/>
    <property type="molecule type" value="Genomic_DNA"/>
</dbReference>
<dbReference type="InterPro" id="IPR015207">
    <property type="entry name" value="DUF1931"/>
</dbReference>
<protein>
    <submittedName>
        <fullName evidence="1">DUF1931 family protein</fullName>
    </submittedName>
</protein>
<dbReference type="AlphaFoldDB" id="A0A4R0HHJ2"/>